<gene>
    <name evidence="3" type="ORF">K788_0001248</name>
</gene>
<reference evidence="3 4" key="1">
    <citation type="journal article" date="2014" name="Genome Announc.">
        <title>Draft Genome Sequence of the Haloacid-Degrading Burkholderia caribensis Strain MBA4.</title>
        <authorList>
            <person name="Pan Y."/>
            <person name="Kong K.F."/>
            <person name="Tsang J.S."/>
        </authorList>
    </citation>
    <scope>NUCLEOTIDE SEQUENCE [LARGE SCALE GENOMIC DNA]</scope>
    <source>
        <strain evidence="3 4">MBA4</strain>
        <plasmid evidence="4">Plasmid</plasmid>
    </source>
</reference>
<sequence length="108" mass="12494">MRLSGRRAAIAMSISLSVVFCAHAFAQSAQRDGLLHVNAADDRLEARHQEAARAEQRRLDAHREEAHREDMHLEQERLAEARREARIDAYNAWLAHWHEMRSRDGMTP</sequence>
<geneLocation type="plasmid" evidence="4"/>
<accession>A0A0P0RNU1</accession>
<keyword evidence="2" id="KW-0732">Signal</keyword>
<dbReference type="Proteomes" id="UP000019146">
    <property type="component" value="Plasmid unnamed"/>
</dbReference>
<feature type="region of interest" description="Disordered" evidence="1">
    <location>
        <begin position="50"/>
        <end position="72"/>
    </location>
</feature>
<dbReference type="GeneID" id="69975280"/>
<dbReference type="EMBL" id="CP012748">
    <property type="protein sequence ID" value="ALL70412.1"/>
    <property type="molecule type" value="Genomic_DNA"/>
</dbReference>
<protein>
    <submittedName>
        <fullName evidence="3">Uncharacterized protein</fullName>
    </submittedName>
</protein>
<feature type="signal peptide" evidence="2">
    <location>
        <begin position="1"/>
        <end position="24"/>
    </location>
</feature>
<evidence type="ECO:0000313" key="3">
    <source>
        <dbReference type="EMBL" id="ALL70412.1"/>
    </source>
</evidence>
<name>A0A0P0RNU1_9BURK</name>
<dbReference type="AlphaFoldDB" id="A0A0P0RNU1"/>
<feature type="chain" id="PRO_5006054521" evidence="2">
    <location>
        <begin position="25"/>
        <end position="108"/>
    </location>
</feature>
<dbReference type="RefSeq" id="WP_148654445.1">
    <property type="nucleotide sequence ID" value="NZ_CP012748.1"/>
</dbReference>
<proteinExistence type="predicted"/>
<dbReference type="KEGG" id="bcai:K788_0001248"/>
<organism evidence="3 4">
    <name type="scientific">Paraburkholderia caribensis MBA4</name>
    <dbReference type="NCBI Taxonomy" id="1323664"/>
    <lineage>
        <taxon>Bacteria</taxon>
        <taxon>Pseudomonadati</taxon>
        <taxon>Pseudomonadota</taxon>
        <taxon>Betaproteobacteria</taxon>
        <taxon>Burkholderiales</taxon>
        <taxon>Burkholderiaceae</taxon>
        <taxon>Paraburkholderia</taxon>
    </lineage>
</organism>
<keyword evidence="3" id="KW-0614">Plasmid</keyword>
<evidence type="ECO:0000256" key="2">
    <source>
        <dbReference type="SAM" id="SignalP"/>
    </source>
</evidence>
<evidence type="ECO:0000256" key="1">
    <source>
        <dbReference type="SAM" id="MobiDB-lite"/>
    </source>
</evidence>
<evidence type="ECO:0000313" key="4">
    <source>
        <dbReference type="Proteomes" id="UP000019146"/>
    </source>
</evidence>